<evidence type="ECO:0000256" key="9">
    <source>
        <dbReference type="SAM" id="Phobius"/>
    </source>
</evidence>
<dbReference type="AlphaFoldDB" id="A0A1G5RR23"/>
<evidence type="ECO:0000256" key="5">
    <source>
        <dbReference type="ARBA" id="ARBA00022692"/>
    </source>
</evidence>
<dbReference type="EMBL" id="FMWL01000001">
    <property type="protein sequence ID" value="SCZ76523.1"/>
    <property type="molecule type" value="Genomic_DNA"/>
</dbReference>
<keyword evidence="4" id="KW-0997">Cell inner membrane</keyword>
<feature type="transmembrane region" description="Helical" evidence="9">
    <location>
        <begin position="126"/>
        <end position="148"/>
    </location>
</feature>
<reference evidence="11 12" key="1">
    <citation type="submission" date="2016-10" db="EMBL/GenBank/DDBJ databases">
        <authorList>
            <person name="de Groot N.N."/>
        </authorList>
    </citation>
    <scope>NUCLEOTIDE SEQUENCE [LARGE SCALE GENOMIC DNA]</scope>
    <source>
        <strain evidence="11 12">DSM 2784</strain>
    </source>
</reference>
<evidence type="ECO:0000256" key="4">
    <source>
        <dbReference type="ARBA" id="ARBA00022519"/>
    </source>
</evidence>
<keyword evidence="12" id="KW-1185">Reference proteome</keyword>
<organism evidence="11 12">
    <name type="scientific">Acidaminobacter hydrogenoformans DSM 2784</name>
    <dbReference type="NCBI Taxonomy" id="1120920"/>
    <lineage>
        <taxon>Bacteria</taxon>
        <taxon>Bacillati</taxon>
        <taxon>Bacillota</taxon>
        <taxon>Clostridia</taxon>
        <taxon>Peptostreptococcales</taxon>
        <taxon>Acidaminobacteraceae</taxon>
        <taxon>Acidaminobacter</taxon>
    </lineage>
</organism>
<dbReference type="Pfam" id="PF04290">
    <property type="entry name" value="DctQ"/>
    <property type="match status" value="1"/>
</dbReference>
<evidence type="ECO:0000259" key="10">
    <source>
        <dbReference type="Pfam" id="PF04290"/>
    </source>
</evidence>
<evidence type="ECO:0000256" key="6">
    <source>
        <dbReference type="ARBA" id="ARBA00022989"/>
    </source>
</evidence>
<protein>
    <submittedName>
        <fullName evidence="11">TRAP-type C4-dicarboxylate transport system, small permease component</fullName>
    </submittedName>
</protein>
<dbReference type="Proteomes" id="UP000199208">
    <property type="component" value="Unassembled WGS sequence"/>
</dbReference>
<comment type="subcellular location">
    <subcellularLocation>
        <location evidence="1">Cell inner membrane</location>
        <topology evidence="1">Multi-pass membrane protein</topology>
    </subcellularLocation>
</comment>
<evidence type="ECO:0000256" key="1">
    <source>
        <dbReference type="ARBA" id="ARBA00004429"/>
    </source>
</evidence>
<feature type="transmembrane region" description="Helical" evidence="9">
    <location>
        <begin position="48"/>
        <end position="66"/>
    </location>
</feature>
<keyword evidence="6 9" id="KW-1133">Transmembrane helix</keyword>
<dbReference type="GO" id="GO:0022857">
    <property type="term" value="F:transmembrane transporter activity"/>
    <property type="evidence" value="ECO:0007669"/>
    <property type="project" value="TreeGrafter"/>
</dbReference>
<evidence type="ECO:0000313" key="11">
    <source>
        <dbReference type="EMBL" id="SCZ76523.1"/>
    </source>
</evidence>
<dbReference type="PANTHER" id="PTHR35011">
    <property type="entry name" value="2,3-DIKETO-L-GULONATE TRAP TRANSPORTER SMALL PERMEASE PROTEIN YIAM"/>
    <property type="match status" value="1"/>
</dbReference>
<evidence type="ECO:0000256" key="2">
    <source>
        <dbReference type="ARBA" id="ARBA00022448"/>
    </source>
</evidence>
<keyword evidence="2" id="KW-0813">Transport</keyword>
<dbReference type="RefSeq" id="WP_092589093.1">
    <property type="nucleotide sequence ID" value="NZ_FMWL01000001.1"/>
</dbReference>
<dbReference type="InterPro" id="IPR055348">
    <property type="entry name" value="DctQ"/>
</dbReference>
<dbReference type="GO" id="GO:0015740">
    <property type="term" value="P:C4-dicarboxylate transport"/>
    <property type="evidence" value="ECO:0007669"/>
    <property type="project" value="TreeGrafter"/>
</dbReference>
<evidence type="ECO:0000256" key="3">
    <source>
        <dbReference type="ARBA" id="ARBA00022475"/>
    </source>
</evidence>
<dbReference type="InterPro" id="IPR007387">
    <property type="entry name" value="TRAP_DctQ"/>
</dbReference>
<keyword evidence="7 9" id="KW-0472">Membrane</keyword>
<evidence type="ECO:0000313" key="12">
    <source>
        <dbReference type="Proteomes" id="UP000199208"/>
    </source>
</evidence>
<evidence type="ECO:0000256" key="7">
    <source>
        <dbReference type="ARBA" id="ARBA00023136"/>
    </source>
</evidence>
<dbReference type="GO" id="GO:0005886">
    <property type="term" value="C:plasma membrane"/>
    <property type="evidence" value="ECO:0007669"/>
    <property type="project" value="UniProtKB-SubCell"/>
</dbReference>
<gene>
    <name evidence="11" type="ORF">SAMN03080599_00283</name>
</gene>
<feature type="domain" description="Tripartite ATP-independent periplasmic transporters DctQ component" evidence="10">
    <location>
        <begin position="25"/>
        <end position="150"/>
    </location>
</feature>
<feature type="transmembrane region" description="Helical" evidence="9">
    <location>
        <begin position="87"/>
        <end position="106"/>
    </location>
</feature>
<evidence type="ECO:0000256" key="8">
    <source>
        <dbReference type="ARBA" id="ARBA00038436"/>
    </source>
</evidence>
<comment type="similarity">
    <text evidence="8">Belongs to the TRAP transporter small permease family.</text>
</comment>
<keyword evidence="3" id="KW-1003">Cell membrane</keyword>
<name>A0A1G5RR23_9FIRM</name>
<accession>A0A1G5RR23</accession>
<sequence length="161" mass="18213">MRSLANALEKIQTIAGAIAISIFLITVIIQIAARFLKVPVMWAQDVSVYSFIWAVFLGAAIAVNGHQHFAFDSLRDHLKGRWKTAHGILIVVLMLIFTIAMSKYGIDVTKRFWNYQWVNIPSFKMGYVWIALPITGITMTFYLITHLFESIYSLIKGGEVS</sequence>
<dbReference type="STRING" id="1120920.SAMN03080599_00283"/>
<feature type="transmembrane region" description="Helical" evidence="9">
    <location>
        <begin position="12"/>
        <end position="36"/>
    </location>
</feature>
<dbReference type="OrthoDB" id="45144at2"/>
<keyword evidence="5 9" id="KW-0812">Transmembrane</keyword>
<proteinExistence type="inferred from homology"/>
<dbReference type="PANTHER" id="PTHR35011:SF2">
    <property type="entry name" value="2,3-DIKETO-L-GULONATE TRAP TRANSPORTER SMALL PERMEASE PROTEIN YIAM"/>
    <property type="match status" value="1"/>
</dbReference>